<sequence>MLVGAEQGASAFLIGGEFLNFIQANLTRLRALLGNRLFQILLFVVLGIFAYLMMYSNVKPEKVKIELLKPAEQTIRSTKTVEDTYKTEQEKEEITQQVADVYTLKKEYAQNKVDLIASIFDSALEVKKETSPEDPESAGKDENENNSSKTATPAEKTVMLKQKLTDEVNKEIPESVFLALVEADEDDLKISKDLTITAVNNVMSQRITAADVENAKKRAEEELKYTSLDNELKNASISLARNAIIQNVFFDKDKTEVQRTQAVETIEPIKILQGQIIVEEGQLIDREVYRQLELAGFLNNDKTVFPYLGLFLFLTLITGALYYYFYLSNNTEDRKVTQMLVFSLVLMLSLSVMKIFSLFSDLKYVDLGYYFPAAMAAMLIKNLLHERFAAAITIILGAFGTIIFNGDVSGNLDFSIGLYIMFSGLAAIIILSKKNFKTKILQAGLLLSVINVVLLFSILFIMDGNYSKMEYLFYMIAAIVSGVASSVLTIGLLPFFEAGFGILSSIKLLELSNPNHPLLRKILTEAPGTYHHSVMVANLADSACEAIEANGLLARVGSYYHDIGKTKRPQFFIENQMNIENPHDRLPSATSRDIIIAHVKDGAEMLLKCKMPQEIIDIAEQHHGTTLLKFFYHKALKQGEDVKEEEYRYYGPKAQTKEIAVIGIADSVEAAVRSMVHPTPEKIVELVEKIISDRMNDHQFDECDITMKELSVVKQSLCETLNGIFHSRIEYPEFPKLEQKVRP</sequence>
<keyword evidence="5" id="KW-0378">Hydrolase</keyword>
<dbReference type="EMBL" id="RYZZ01000016">
    <property type="protein sequence ID" value="RUQ28451.1"/>
    <property type="molecule type" value="Genomic_DNA"/>
</dbReference>
<evidence type="ECO:0000256" key="2">
    <source>
        <dbReference type="SAM" id="MobiDB-lite"/>
    </source>
</evidence>
<dbReference type="InterPro" id="IPR003607">
    <property type="entry name" value="HD/PDEase_dom"/>
</dbReference>
<feature type="transmembrane region" description="Helical" evidence="3">
    <location>
        <begin position="339"/>
        <end position="358"/>
    </location>
</feature>
<feature type="region of interest" description="Disordered" evidence="2">
    <location>
        <begin position="127"/>
        <end position="155"/>
    </location>
</feature>
<keyword evidence="3" id="KW-0472">Membrane</keyword>
<dbReference type="AlphaFoldDB" id="A0A433HJ48"/>
<proteinExistence type="predicted"/>
<evidence type="ECO:0000256" key="3">
    <source>
        <dbReference type="SAM" id="Phobius"/>
    </source>
</evidence>
<dbReference type="Gene3D" id="1.10.3210.10">
    <property type="entry name" value="Hypothetical protein af1432"/>
    <property type="match status" value="1"/>
</dbReference>
<dbReference type="InterPro" id="IPR006674">
    <property type="entry name" value="HD_domain"/>
</dbReference>
<feature type="transmembrane region" description="Helical" evidence="3">
    <location>
        <begin position="412"/>
        <end position="431"/>
    </location>
</feature>
<evidence type="ECO:0000256" key="1">
    <source>
        <dbReference type="SAM" id="Coils"/>
    </source>
</evidence>
<dbReference type="NCBIfam" id="TIGR00277">
    <property type="entry name" value="HDIG"/>
    <property type="match status" value="1"/>
</dbReference>
<dbReference type="Pfam" id="PF01966">
    <property type="entry name" value="HD"/>
    <property type="match status" value="1"/>
</dbReference>
<accession>A0A433HJ48</accession>
<keyword evidence="3" id="KW-0812">Transmembrane</keyword>
<feature type="compositionally biased region" description="Basic and acidic residues" evidence="2">
    <location>
        <begin position="127"/>
        <end position="143"/>
    </location>
</feature>
<feature type="transmembrane region" description="Helical" evidence="3">
    <location>
        <begin position="37"/>
        <end position="55"/>
    </location>
</feature>
<dbReference type="InterPro" id="IPR052722">
    <property type="entry name" value="PgpH_phosphodiesterase"/>
</dbReference>
<dbReference type="SMART" id="SM00471">
    <property type="entry name" value="HDc"/>
    <property type="match status" value="1"/>
</dbReference>
<dbReference type="InterPro" id="IPR011621">
    <property type="entry name" value="Metal-dep_PHydrolase_7TM_intra"/>
</dbReference>
<dbReference type="PANTHER" id="PTHR36442">
    <property type="entry name" value="CYCLIC-DI-AMP PHOSPHODIESTERASE PGPH"/>
    <property type="match status" value="1"/>
</dbReference>
<dbReference type="Proteomes" id="UP000267430">
    <property type="component" value="Unassembled WGS sequence"/>
</dbReference>
<feature type="transmembrane region" description="Helical" evidence="3">
    <location>
        <begin position="304"/>
        <end position="327"/>
    </location>
</feature>
<dbReference type="InterPro" id="IPR011624">
    <property type="entry name" value="Metal-dep_PHydrolase_7TM_extra"/>
</dbReference>
<dbReference type="OrthoDB" id="9806952at2"/>
<dbReference type="Pfam" id="PF07698">
    <property type="entry name" value="7TM-7TMR_HD"/>
    <property type="match status" value="1"/>
</dbReference>
<feature type="transmembrane region" description="Helical" evidence="3">
    <location>
        <begin position="443"/>
        <end position="461"/>
    </location>
</feature>
<keyword evidence="6" id="KW-1185">Reference proteome</keyword>
<feature type="domain" description="HD/PDEase" evidence="4">
    <location>
        <begin position="525"/>
        <end position="680"/>
    </location>
</feature>
<dbReference type="CDD" id="cd00077">
    <property type="entry name" value="HDc"/>
    <property type="match status" value="1"/>
</dbReference>
<gene>
    <name evidence="5" type="ORF">ELQ35_12770</name>
</gene>
<comment type="caution">
    <text evidence="5">The sequence shown here is derived from an EMBL/GenBank/DDBJ whole genome shotgun (WGS) entry which is preliminary data.</text>
</comment>
<protein>
    <submittedName>
        <fullName evidence="5">HD family phosphohydrolase</fullName>
    </submittedName>
</protein>
<dbReference type="Pfam" id="PF07697">
    <property type="entry name" value="7TMR-HDED"/>
    <property type="match status" value="1"/>
</dbReference>
<dbReference type="SUPFAM" id="SSF109604">
    <property type="entry name" value="HD-domain/PDEase-like"/>
    <property type="match status" value="1"/>
</dbReference>
<dbReference type="InterPro" id="IPR006675">
    <property type="entry name" value="HDIG_dom"/>
</dbReference>
<keyword evidence="3" id="KW-1133">Transmembrane helix</keyword>
<dbReference type="GO" id="GO:0016787">
    <property type="term" value="F:hydrolase activity"/>
    <property type="evidence" value="ECO:0007669"/>
    <property type="project" value="UniProtKB-KW"/>
</dbReference>
<name>A0A433HJ48_9BACI</name>
<reference evidence="5 6" key="1">
    <citation type="submission" date="2018-12" db="EMBL/GenBank/DDBJ databases">
        <title>Bacillus chawlae sp. nov., Bacillus glennii sp. nov., and Bacillus saganii sp. nov. Isolated from the Vehicle Assembly Building at Kennedy Space Center where the Viking Spacecraft were Assembled.</title>
        <authorList>
            <person name="Seuylemezian A."/>
            <person name="Vaishampayan P."/>
        </authorList>
    </citation>
    <scope>NUCLEOTIDE SEQUENCE [LARGE SCALE GENOMIC DNA]</scope>
    <source>
        <strain evidence="5 6">L5</strain>
    </source>
</reference>
<feature type="transmembrane region" description="Helical" evidence="3">
    <location>
        <begin position="388"/>
        <end position="406"/>
    </location>
</feature>
<feature type="transmembrane region" description="Helical" evidence="3">
    <location>
        <begin position="473"/>
        <end position="496"/>
    </location>
</feature>
<organism evidence="5 6">
    <name type="scientific">Peribacillus cavernae</name>
    <dbReference type="NCBI Taxonomy" id="1674310"/>
    <lineage>
        <taxon>Bacteria</taxon>
        <taxon>Bacillati</taxon>
        <taxon>Bacillota</taxon>
        <taxon>Bacilli</taxon>
        <taxon>Bacillales</taxon>
        <taxon>Bacillaceae</taxon>
        <taxon>Peribacillus</taxon>
    </lineage>
</organism>
<evidence type="ECO:0000313" key="6">
    <source>
        <dbReference type="Proteomes" id="UP000267430"/>
    </source>
</evidence>
<dbReference type="PANTHER" id="PTHR36442:SF1">
    <property type="entry name" value="CYCLIC-DI-AMP PHOSPHODIESTERASE PGPH"/>
    <property type="match status" value="1"/>
</dbReference>
<keyword evidence="1" id="KW-0175">Coiled coil</keyword>
<evidence type="ECO:0000313" key="5">
    <source>
        <dbReference type="EMBL" id="RUQ28451.1"/>
    </source>
</evidence>
<evidence type="ECO:0000259" key="4">
    <source>
        <dbReference type="SMART" id="SM00471"/>
    </source>
</evidence>
<feature type="coiled-coil region" evidence="1">
    <location>
        <begin position="202"/>
        <end position="229"/>
    </location>
</feature>